<dbReference type="GO" id="GO:0005576">
    <property type="term" value="C:extracellular region"/>
    <property type="evidence" value="ECO:0007669"/>
    <property type="project" value="TreeGrafter"/>
</dbReference>
<keyword evidence="24" id="KW-0812">Transmembrane</keyword>
<dbReference type="EC" id="3.2.1.39" evidence="5"/>
<evidence type="ECO:0000256" key="24">
    <source>
        <dbReference type="SAM" id="Phobius"/>
    </source>
</evidence>
<comment type="function">
    <text evidence="19">Glucanases play a role in cell expansion during growth, in cell-cell fusion during mating, and in spore release during sporulation. This enzyme may be involved in beta-glucan degradation and also function biosynthetically as a transglycosylase.</text>
</comment>
<evidence type="ECO:0000256" key="6">
    <source>
        <dbReference type="ARBA" id="ARBA00019762"/>
    </source>
</evidence>
<dbReference type="InterPro" id="IPR000490">
    <property type="entry name" value="Glyco_hydro_17"/>
</dbReference>
<comment type="caution">
    <text evidence="26">The sequence shown here is derived from an EMBL/GenBank/DDBJ whole genome shotgun (WGS) entry which is preliminary data.</text>
</comment>
<evidence type="ECO:0000256" key="23">
    <source>
        <dbReference type="SAM" id="MobiDB-lite"/>
    </source>
</evidence>
<evidence type="ECO:0000256" key="4">
    <source>
        <dbReference type="ARBA" id="ARBA00008773"/>
    </source>
</evidence>
<keyword evidence="8" id="KW-0134">Cell wall</keyword>
<keyword evidence="27" id="KW-1185">Reference proteome</keyword>
<evidence type="ECO:0000256" key="18">
    <source>
        <dbReference type="ARBA" id="ARBA00023326"/>
    </source>
</evidence>
<feature type="region of interest" description="Disordered" evidence="23">
    <location>
        <begin position="548"/>
        <end position="577"/>
    </location>
</feature>
<evidence type="ECO:0000256" key="20">
    <source>
        <dbReference type="ARBA" id="ARBA00032134"/>
    </source>
</evidence>
<keyword evidence="18" id="KW-0624">Polysaccharide degradation</keyword>
<dbReference type="GO" id="GO:0009277">
    <property type="term" value="C:fungal-type cell wall"/>
    <property type="evidence" value="ECO:0007669"/>
    <property type="project" value="TreeGrafter"/>
</dbReference>
<dbReference type="GO" id="GO:0000272">
    <property type="term" value="P:polysaccharide catabolic process"/>
    <property type="evidence" value="ECO:0007669"/>
    <property type="project" value="UniProtKB-KW"/>
</dbReference>
<evidence type="ECO:0000256" key="12">
    <source>
        <dbReference type="ARBA" id="ARBA00022801"/>
    </source>
</evidence>
<evidence type="ECO:0000256" key="11">
    <source>
        <dbReference type="ARBA" id="ARBA00022729"/>
    </source>
</evidence>
<dbReference type="PANTHER" id="PTHR16631:SF13">
    <property type="entry name" value="GLUCAN ENDO-1,3-BETA-GLUCOSIDASE EGLC-RELATED"/>
    <property type="match status" value="1"/>
</dbReference>
<dbReference type="InterPro" id="IPR050732">
    <property type="entry name" value="Beta-glucan_modifiers"/>
</dbReference>
<evidence type="ECO:0000256" key="5">
    <source>
        <dbReference type="ARBA" id="ARBA00012780"/>
    </source>
</evidence>
<evidence type="ECO:0000256" key="13">
    <source>
        <dbReference type="ARBA" id="ARBA00023136"/>
    </source>
</evidence>
<evidence type="ECO:0000256" key="3">
    <source>
        <dbReference type="ARBA" id="ARBA00004609"/>
    </source>
</evidence>
<protein>
    <recommendedName>
        <fullName evidence="6">Probable glucan endo-1,3-beta-glucosidase eglC</fullName>
        <ecNumber evidence="5">3.2.1.39</ecNumber>
    </recommendedName>
    <alternativeName>
        <fullName evidence="20">Endo-1,3-beta-glucanase eglC</fullName>
    </alternativeName>
    <alternativeName>
        <fullName evidence="21">Laminarinase eglC</fullName>
    </alternativeName>
</protein>
<dbReference type="FunFam" id="3.20.20.80:FF:000233">
    <property type="entry name" value="Probable glucan endo-1,3-beta-glucosidase eglC"/>
    <property type="match status" value="1"/>
</dbReference>
<evidence type="ECO:0000256" key="21">
    <source>
        <dbReference type="ARBA" id="ARBA00032906"/>
    </source>
</evidence>
<dbReference type="GO" id="GO:0005886">
    <property type="term" value="C:plasma membrane"/>
    <property type="evidence" value="ECO:0007669"/>
    <property type="project" value="UniProtKB-SubCell"/>
</dbReference>
<dbReference type="RefSeq" id="XP_046053327.1">
    <property type="nucleotide sequence ID" value="XM_046189830.1"/>
</dbReference>
<sequence length="577" mass="61707">MPSINSLLTMALVGSASAAFQGFNYGSTFTDGRVKAQSDFENEFKTAAGLEGTGGAFTSARLYTMIQGGSTNQPISAIPAAIKTKTSLLFGLWASGDGFANEIAALKNTVDQYCGQLDDLVAGISVGNEDLYRISPTGVKANENPGTNPDVLVDYIKQTRAAIKGTCLESVPIGHVDTWTAYANASNNAVIEACDWLGMDAYPYFEDTKNNPISEGANLFKAAWNEVKTVAKGKEIWVTETGWPVSGKTYGKAVPSTKNARTFYEDVGCPMFGDINVWWYTLQDSAPQTPNPSFGVIGSELTEKPLYDLSCDEKSKKRTLVSRNNDVSGNVEHRFVSPSFVTGNYTNGTVPVVPGTPTSLVPTPSSTSGNGGSASTPLPGSGAQQLNSMGAAAVAFILAAALLYLLANQKSDAAGKRLGGTPHQQSCQWQGTLGQNLSALAISSLLSSPAININDNIIIIIMISNNNRVFKKENGFHTYHYSSLSRTRLPRVQRGAQLETMALWLGARPQPRRRKDDSSARIVLALSLFFGGGNPSVAPPGTVLRVATDRVEKNKKKKNKHRAQKKLTDKAAEKVAN</sequence>
<keyword evidence="17" id="KW-0961">Cell wall biogenesis/degradation</keyword>
<comment type="subcellular location">
    <subcellularLocation>
        <location evidence="3">Cell membrane</location>
        <topology evidence="3">Lipid-anchor</topology>
        <topology evidence="3">GPI-anchor</topology>
    </subcellularLocation>
    <subcellularLocation>
        <location evidence="2">Secreted</location>
        <location evidence="2">Cell wall</location>
    </subcellularLocation>
</comment>
<dbReference type="OrthoDB" id="77201at2759"/>
<comment type="catalytic activity">
    <reaction evidence="1">
        <text>Hydrolysis of (1-&gt;3)-beta-D-glucosidic linkages in (1-&gt;3)-beta-D-glucans.</text>
        <dbReference type="EC" id="3.2.1.39"/>
    </reaction>
</comment>
<keyword evidence="14" id="KW-0325">Glycoprotein</keyword>
<keyword evidence="13 24" id="KW-0472">Membrane</keyword>
<evidence type="ECO:0000256" key="14">
    <source>
        <dbReference type="ARBA" id="ARBA00023180"/>
    </source>
</evidence>
<reference evidence="26" key="1">
    <citation type="journal article" date="2021" name="Nat. Commun.">
        <title>Genetic determinants of endophytism in the Arabidopsis root mycobiome.</title>
        <authorList>
            <person name="Mesny F."/>
            <person name="Miyauchi S."/>
            <person name="Thiergart T."/>
            <person name="Pickel B."/>
            <person name="Atanasova L."/>
            <person name="Karlsson M."/>
            <person name="Huettel B."/>
            <person name="Barry K.W."/>
            <person name="Haridas S."/>
            <person name="Chen C."/>
            <person name="Bauer D."/>
            <person name="Andreopoulos W."/>
            <person name="Pangilinan J."/>
            <person name="LaButti K."/>
            <person name="Riley R."/>
            <person name="Lipzen A."/>
            <person name="Clum A."/>
            <person name="Drula E."/>
            <person name="Henrissat B."/>
            <person name="Kohler A."/>
            <person name="Grigoriev I.V."/>
            <person name="Martin F.M."/>
            <person name="Hacquard S."/>
        </authorList>
    </citation>
    <scope>NUCLEOTIDE SEQUENCE</scope>
    <source>
        <strain evidence="26">MPI-CAGE-AT-0023</strain>
    </source>
</reference>
<evidence type="ECO:0000256" key="9">
    <source>
        <dbReference type="ARBA" id="ARBA00022525"/>
    </source>
</evidence>
<dbReference type="PANTHER" id="PTHR16631">
    <property type="entry name" value="GLUCAN 1,3-BETA-GLUCOSIDASE"/>
    <property type="match status" value="1"/>
</dbReference>
<keyword evidence="15" id="KW-0119">Carbohydrate metabolism</keyword>
<evidence type="ECO:0000256" key="17">
    <source>
        <dbReference type="ARBA" id="ARBA00023316"/>
    </source>
</evidence>
<dbReference type="GO" id="GO:0009986">
    <property type="term" value="C:cell surface"/>
    <property type="evidence" value="ECO:0007669"/>
    <property type="project" value="TreeGrafter"/>
</dbReference>
<evidence type="ECO:0000256" key="8">
    <source>
        <dbReference type="ARBA" id="ARBA00022512"/>
    </source>
</evidence>
<name>A0A9P9KL96_FUSRE</name>
<evidence type="ECO:0000256" key="1">
    <source>
        <dbReference type="ARBA" id="ARBA00000382"/>
    </source>
</evidence>
<feature type="transmembrane region" description="Helical" evidence="24">
    <location>
        <begin position="389"/>
        <end position="407"/>
    </location>
</feature>
<evidence type="ECO:0000256" key="16">
    <source>
        <dbReference type="ARBA" id="ARBA00023288"/>
    </source>
</evidence>
<keyword evidence="9" id="KW-0964">Secreted</keyword>
<dbReference type="EMBL" id="JAGMUX010000004">
    <property type="protein sequence ID" value="KAH7261450.1"/>
    <property type="molecule type" value="Genomic_DNA"/>
</dbReference>
<evidence type="ECO:0000256" key="22">
    <source>
        <dbReference type="RuleBase" id="RU004335"/>
    </source>
</evidence>
<feature type="region of interest" description="Disordered" evidence="23">
    <location>
        <begin position="353"/>
        <end position="381"/>
    </location>
</feature>
<evidence type="ECO:0000256" key="15">
    <source>
        <dbReference type="ARBA" id="ARBA00023277"/>
    </source>
</evidence>
<keyword evidence="12 26" id="KW-0378">Hydrolase</keyword>
<dbReference type="GO" id="GO:0071555">
    <property type="term" value="P:cell wall organization"/>
    <property type="evidence" value="ECO:0007669"/>
    <property type="project" value="UniProtKB-KW"/>
</dbReference>
<keyword evidence="11 25" id="KW-0732">Signal</keyword>
<evidence type="ECO:0000256" key="7">
    <source>
        <dbReference type="ARBA" id="ARBA00022475"/>
    </source>
</evidence>
<feature type="compositionally biased region" description="Basic residues" evidence="23">
    <location>
        <begin position="553"/>
        <end position="565"/>
    </location>
</feature>
<gene>
    <name evidence="26" type="ORF">BKA55DRAFT_536450</name>
</gene>
<dbReference type="SUPFAM" id="SSF51445">
    <property type="entry name" value="(Trans)glycosidases"/>
    <property type="match status" value="1"/>
</dbReference>
<dbReference type="Gene3D" id="3.20.20.80">
    <property type="entry name" value="Glycosidases"/>
    <property type="match status" value="1"/>
</dbReference>
<comment type="similarity">
    <text evidence="4 22">Belongs to the glycosyl hydrolase 17 family.</text>
</comment>
<feature type="chain" id="PRO_5040452811" description="Probable glucan endo-1,3-beta-glucosidase eglC" evidence="25">
    <location>
        <begin position="19"/>
        <end position="577"/>
    </location>
</feature>
<dbReference type="GeneID" id="70219784"/>
<accession>A0A9P9KL96</accession>
<dbReference type="GO" id="GO:0042973">
    <property type="term" value="F:glucan endo-1,3-beta-D-glucosidase activity"/>
    <property type="evidence" value="ECO:0007669"/>
    <property type="project" value="UniProtKB-EC"/>
</dbReference>
<dbReference type="AlphaFoldDB" id="A0A9P9KL96"/>
<dbReference type="Pfam" id="PF00332">
    <property type="entry name" value="Glyco_hydro_17"/>
    <property type="match status" value="1"/>
</dbReference>
<feature type="compositionally biased region" description="Low complexity" evidence="23">
    <location>
        <begin position="353"/>
        <end position="377"/>
    </location>
</feature>
<dbReference type="InterPro" id="IPR017853">
    <property type="entry name" value="GH"/>
</dbReference>
<organism evidence="26 27">
    <name type="scientific">Fusarium redolens</name>
    <dbReference type="NCBI Taxonomy" id="48865"/>
    <lineage>
        <taxon>Eukaryota</taxon>
        <taxon>Fungi</taxon>
        <taxon>Dikarya</taxon>
        <taxon>Ascomycota</taxon>
        <taxon>Pezizomycotina</taxon>
        <taxon>Sordariomycetes</taxon>
        <taxon>Hypocreomycetidae</taxon>
        <taxon>Hypocreales</taxon>
        <taxon>Nectriaceae</taxon>
        <taxon>Fusarium</taxon>
        <taxon>Fusarium redolens species complex</taxon>
    </lineage>
</organism>
<keyword evidence="7" id="KW-1003">Cell membrane</keyword>
<dbReference type="Proteomes" id="UP000720189">
    <property type="component" value="Unassembled WGS sequence"/>
</dbReference>
<proteinExistence type="inferred from homology"/>
<keyword evidence="10" id="KW-0336">GPI-anchor</keyword>
<evidence type="ECO:0000313" key="26">
    <source>
        <dbReference type="EMBL" id="KAH7261450.1"/>
    </source>
</evidence>
<keyword evidence="24" id="KW-1133">Transmembrane helix</keyword>
<dbReference type="GO" id="GO:0098552">
    <property type="term" value="C:side of membrane"/>
    <property type="evidence" value="ECO:0007669"/>
    <property type="project" value="UniProtKB-KW"/>
</dbReference>
<evidence type="ECO:0000313" key="27">
    <source>
        <dbReference type="Proteomes" id="UP000720189"/>
    </source>
</evidence>
<evidence type="ECO:0000256" key="25">
    <source>
        <dbReference type="SAM" id="SignalP"/>
    </source>
</evidence>
<keyword evidence="16" id="KW-0449">Lipoprotein</keyword>
<feature type="signal peptide" evidence="25">
    <location>
        <begin position="1"/>
        <end position="18"/>
    </location>
</feature>
<evidence type="ECO:0000256" key="2">
    <source>
        <dbReference type="ARBA" id="ARBA00004191"/>
    </source>
</evidence>
<evidence type="ECO:0000256" key="10">
    <source>
        <dbReference type="ARBA" id="ARBA00022622"/>
    </source>
</evidence>
<evidence type="ECO:0000256" key="19">
    <source>
        <dbReference type="ARBA" id="ARBA00025152"/>
    </source>
</evidence>
<feature type="compositionally biased region" description="Basic and acidic residues" evidence="23">
    <location>
        <begin position="566"/>
        <end position="577"/>
    </location>
</feature>